<protein>
    <recommendedName>
        <fullName evidence="4">Double zinc ribbon</fullName>
    </recommendedName>
</protein>
<proteinExistence type="predicted"/>
<dbReference type="RefSeq" id="WP_146455688.1">
    <property type="nucleotide sequence ID" value="NZ_SJPW01000002.1"/>
</dbReference>
<reference evidence="2 3" key="1">
    <citation type="submission" date="2019-02" db="EMBL/GenBank/DDBJ databases">
        <title>Deep-cultivation of Planctomycetes and their phenomic and genomic characterization uncovers novel biology.</title>
        <authorList>
            <person name="Wiegand S."/>
            <person name="Jogler M."/>
            <person name="Boedeker C."/>
            <person name="Pinto D."/>
            <person name="Vollmers J."/>
            <person name="Rivas-Marin E."/>
            <person name="Kohn T."/>
            <person name="Peeters S.H."/>
            <person name="Heuer A."/>
            <person name="Rast P."/>
            <person name="Oberbeckmann S."/>
            <person name="Bunk B."/>
            <person name="Jeske O."/>
            <person name="Meyerdierks A."/>
            <person name="Storesund J.E."/>
            <person name="Kallscheuer N."/>
            <person name="Luecker S."/>
            <person name="Lage O.M."/>
            <person name="Pohl T."/>
            <person name="Merkel B.J."/>
            <person name="Hornburger P."/>
            <person name="Mueller R.-W."/>
            <person name="Bruemmer F."/>
            <person name="Labrenz M."/>
            <person name="Spormann A.M."/>
            <person name="Op Den Camp H."/>
            <person name="Overmann J."/>
            <person name="Amann R."/>
            <person name="Jetten M.S.M."/>
            <person name="Mascher T."/>
            <person name="Medema M.H."/>
            <person name="Devos D.P."/>
            <person name="Kaster A.-K."/>
            <person name="Ovreas L."/>
            <person name="Rohde M."/>
            <person name="Galperin M.Y."/>
            <person name="Jogler C."/>
        </authorList>
    </citation>
    <scope>NUCLEOTIDE SEQUENCE [LARGE SCALE GENOMIC DNA]</scope>
    <source>
        <strain evidence="2 3">Poly51</strain>
    </source>
</reference>
<organism evidence="2 3">
    <name type="scientific">Rubripirellula tenax</name>
    <dbReference type="NCBI Taxonomy" id="2528015"/>
    <lineage>
        <taxon>Bacteria</taxon>
        <taxon>Pseudomonadati</taxon>
        <taxon>Planctomycetota</taxon>
        <taxon>Planctomycetia</taxon>
        <taxon>Pirellulales</taxon>
        <taxon>Pirellulaceae</taxon>
        <taxon>Rubripirellula</taxon>
    </lineage>
</organism>
<keyword evidence="1" id="KW-0472">Membrane</keyword>
<dbReference type="OrthoDB" id="269673at2"/>
<gene>
    <name evidence="2" type="ORF">Poly51_14210</name>
</gene>
<keyword evidence="1" id="KW-1133">Transmembrane helix</keyword>
<accession>A0A5C6FD34</accession>
<evidence type="ECO:0008006" key="4">
    <source>
        <dbReference type="Google" id="ProtNLM"/>
    </source>
</evidence>
<evidence type="ECO:0000256" key="1">
    <source>
        <dbReference type="SAM" id="Phobius"/>
    </source>
</evidence>
<feature type="transmembrane region" description="Helical" evidence="1">
    <location>
        <begin position="137"/>
        <end position="164"/>
    </location>
</feature>
<name>A0A5C6FD34_9BACT</name>
<evidence type="ECO:0000313" key="3">
    <source>
        <dbReference type="Proteomes" id="UP000318288"/>
    </source>
</evidence>
<keyword evidence="1" id="KW-0812">Transmembrane</keyword>
<feature type="transmembrane region" description="Helical" evidence="1">
    <location>
        <begin position="184"/>
        <end position="208"/>
    </location>
</feature>
<keyword evidence="3" id="KW-1185">Reference proteome</keyword>
<sequence length="259" mass="27287">MPIQVKCQCGKALNIPDTMAGKAVKCPGCATTVRVPGGAPPAAQPTAARPAAAPENSRMDDLFNEEGFSAQVAQVCPACRVEMTAGSVFCTKCGFHKEQGVRMEAHKTAGVDISHGTLALMKAKADMAKAKKLDDAVLAGAGMPWWMLALVLFMLMSGLCIAVLAVNASRRIDETISFNPMGTFLILAGSAFTTFGIGAYGMIVIHAFKEEMKKGFLAILPPYAIYHVFKNGKATWKFLAGCIVMLGVGISLIVAGGNQ</sequence>
<dbReference type="Proteomes" id="UP000318288">
    <property type="component" value="Unassembled WGS sequence"/>
</dbReference>
<evidence type="ECO:0000313" key="2">
    <source>
        <dbReference type="EMBL" id="TWU58642.1"/>
    </source>
</evidence>
<comment type="caution">
    <text evidence="2">The sequence shown here is derived from an EMBL/GenBank/DDBJ whole genome shotgun (WGS) entry which is preliminary data.</text>
</comment>
<feature type="transmembrane region" description="Helical" evidence="1">
    <location>
        <begin position="238"/>
        <end position="257"/>
    </location>
</feature>
<dbReference type="AlphaFoldDB" id="A0A5C6FD34"/>
<dbReference type="EMBL" id="SJPW01000002">
    <property type="protein sequence ID" value="TWU58642.1"/>
    <property type="molecule type" value="Genomic_DNA"/>
</dbReference>